<keyword evidence="3 9" id="KW-0479">Metal-binding</keyword>
<evidence type="ECO:0000256" key="7">
    <source>
        <dbReference type="ARBA" id="ARBA00022842"/>
    </source>
</evidence>
<comment type="similarity">
    <text evidence="9">Belongs to the dethiobiotin synthetase family.</text>
</comment>
<evidence type="ECO:0000313" key="10">
    <source>
        <dbReference type="EMBL" id="UXU57409.1"/>
    </source>
</evidence>
<evidence type="ECO:0000256" key="6">
    <source>
        <dbReference type="ARBA" id="ARBA00022840"/>
    </source>
</evidence>
<evidence type="ECO:0000313" key="11">
    <source>
        <dbReference type="Proteomes" id="UP001065705"/>
    </source>
</evidence>
<feature type="binding site" evidence="9">
    <location>
        <position position="111"/>
    </location>
    <ligand>
        <name>Mg(2+)</name>
        <dbReference type="ChEBI" id="CHEBI:18420"/>
    </ligand>
</feature>
<dbReference type="Proteomes" id="UP001065705">
    <property type="component" value="Chromosome"/>
</dbReference>
<dbReference type="InterPro" id="IPR004472">
    <property type="entry name" value="DTB_synth_BioD"/>
</dbReference>
<feature type="binding site" evidence="9">
    <location>
        <position position="51"/>
    </location>
    <ligand>
        <name>ATP</name>
        <dbReference type="ChEBI" id="CHEBI:30616"/>
    </ligand>
</feature>
<evidence type="ECO:0000256" key="8">
    <source>
        <dbReference type="ARBA" id="ARBA00047386"/>
    </source>
</evidence>
<keyword evidence="7 9" id="KW-0460">Magnesium</keyword>
<dbReference type="EMBL" id="CP094809">
    <property type="protein sequence ID" value="UXU57409.1"/>
    <property type="molecule type" value="Genomic_DNA"/>
</dbReference>
<dbReference type="CDD" id="cd03109">
    <property type="entry name" value="DTBS"/>
    <property type="match status" value="1"/>
</dbReference>
<dbReference type="NCBIfam" id="TIGR00347">
    <property type="entry name" value="bioD"/>
    <property type="match status" value="1"/>
</dbReference>
<accession>A0ABD7TTX9</accession>
<feature type="binding site" evidence="9">
    <location>
        <position position="203"/>
    </location>
    <ligand>
        <name>ATP</name>
        <dbReference type="ChEBI" id="CHEBI:30616"/>
    </ligand>
</feature>
<evidence type="ECO:0000256" key="2">
    <source>
        <dbReference type="ARBA" id="ARBA00022598"/>
    </source>
</evidence>
<dbReference type="GO" id="GO:0005737">
    <property type="term" value="C:cytoplasm"/>
    <property type="evidence" value="ECO:0007669"/>
    <property type="project" value="UniProtKB-SubCell"/>
</dbReference>
<keyword evidence="4 9" id="KW-0547">Nucleotide-binding</keyword>
<evidence type="ECO:0000256" key="1">
    <source>
        <dbReference type="ARBA" id="ARBA00022490"/>
    </source>
</evidence>
<comment type="function">
    <text evidence="9">Catalyzes a mechanistically unusual reaction, the ATP-dependent insertion of CO2 between the N7 and N8 nitrogen atoms of 7,8-diaminopelargonic acid (DAPA, also called 7,8-diammoniononanoate) to form a ureido ring.</text>
</comment>
<dbReference type="PIRSF" id="PIRSF006755">
    <property type="entry name" value="DTB_synth"/>
    <property type="match status" value="1"/>
</dbReference>
<name>A0ABD7TTX9_9STAP</name>
<feature type="active site" evidence="9">
    <location>
        <position position="37"/>
    </location>
</feature>
<keyword evidence="2 9" id="KW-0436">Ligase</keyword>
<dbReference type="HAMAP" id="MF_00336">
    <property type="entry name" value="BioD"/>
    <property type="match status" value="1"/>
</dbReference>
<comment type="cofactor">
    <cofactor evidence="9">
        <name>Mg(2+)</name>
        <dbReference type="ChEBI" id="CHEBI:18420"/>
    </cofactor>
</comment>
<keyword evidence="1 9" id="KW-0963">Cytoplasm</keyword>
<evidence type="ECO:0000256" key="4">
    <source>
        <dbReference type="ARBA" id="ARBA00022741"/>
    </source>
</evidence>
<dbReference type="SUPFAM" id="SSF52540">
    <property type="entry name" value="P-loop containing nucleoside triphosphate hydrolases"/>
    <property type="match status" value="1"/>
</dbReference>
<dbReference type="GO" id="GO:0005524">
    <property type="term" value="F:ATP binding"/>
    <property type="evidence" value="ECO:0007669"/>
    <property type="project" value="UniProtKB-UniRule"/>
</dbReference>
<dbReference type="GO" id="GO:0000287">
    <property type="term" value="F:magnesium ion binding"/>
    <property type="evidence" value="ECO:0007669"/>
    <property type="project" value="UniProtKB-UniRule"/>
</dbReference>
<proteinExistence type="inferred from homology"/>
<comment type="catalytic activity">
    <reaction evidence="8">
        <text>(7R,8S)-8-amino-7-(carboxyamino)nonanoate + ATP = (4R,5S)-dethiobiotin + ADP + phosphate + H(+)</text>
        <dbReference type="Rhea" id="RHEA:63684"/>
        <dbReference type="ChEBI" id="CHEBI:15378"/>
        <dbReference type="ChEBI" id="CHEBI:30616"/>
        <dbReference type="ChEBI" id="CHEBI:43474"/>
        <dbReference type="ChEBI" id="CHEBI:149470"/>
        <dbReference type="ChEBI" id="CHEBI:149473"/>
        <dbReference type="ChEBI" id="CHEBI:456216"/>
    </reaction>
</comment>
<evidence type="ECO:0000256" key="3">
    <source>
        <dbReference type="ARBA" id="ARBA00022723"/>
    </source>
</evidence>
<sequence length="231" mass="26040">MMKIFVTGTNTDIGKTYVITRLWQCLTQLGISTVIFKPFQTEEITEGVYPDLEAYKTECGLDYQTTGLYKFHAPVSPHLAFKQEPEQQFDLSKVTAKLSALEAQYDVILIEGAGGIAVPIHIEKGSYFMTTDLIRETADAVLSVVPAQLGAISETIVHQAYLEQHQCPPNLIVMNRYTDTIIERDNLETLQKYLNKRIMTFPEQGCAEDFPGHILKLFREAILNETSNACR</sequence>
<dbReference type="PANTHER" id="PTHR43210:SF2">
    <property type="entry name" value="ATP-DEPENDENT DETHIOBIOTIN SYNTHETASE BIOD 2"/>
    <property type="match status" value="1"/>
</dbReference>
<comment type="catalytic activity">
    <reaction evidence="9">
        <text>(7R,8S)-7,8-diammoniononanoate + CO2 + ATP = (4R,5S)-dethiobiotin + ADP + phosphate + 3 H(+)</text>
        <dbReference type="Rhea" id="RHEA:15805"/>
        <dbReference type="ChEBI" id="CHEBI:15378"/>
        <dbReference type="ChEBI" id="CHEBI:16526"/>
        <dbReference type="ChEBI" id="CHEBI:30616"/>
        <dbReference type="ChEBI" id="CHEBI:43474"/>
        <dbReference type="ChEBI" id="CHEBI:149469"/>
        <dbReference type="ChEBI" id="CHEBI:149473"/>
        <dbReference type="ChEBI" id="CHEBI:456216"/>
        <dbReference type="EC" id="6.3.3.3"/>
    </reaction>
</comment>
<dbReference type="AlphaFoldDB" id="A0ABD7TTX9"/>
<feature type="binding site" evidence="9">
    <location>
        <begin position="111"/>
        <end position="114"/>
    </location>
    <ligand>
        <name>ATP</name>
        <dbReference type="ChEBI" id="CHEBI:30616"/>
    </ligand>
</feature>
<dbReference type="Gene3D" id="3.40.50.300">
    <property type="entry name" value="P-loop containing nucleotide triphosphate hydrolases"/>
    <property type="match status" value="1"/>
</dbReference>
<dbReference type="Pfam" id="PF13500">
    <property type="entry name" value="AAA_26"/>
    <property type="match status" value="1"/>
</dbReference>
<organism evidence="10 11">
    <name type="scientific">Staphylococcus agnetis</name>
    <dbReference type="NCBI Taxonomy" id="985762"/>
    <lineage>
        <taxon>Bacteria</taxon>
        <taxon>Bacillati</taxon>
        <taxon>Bacillota</taxon>
        <taxon>Bacilli</taxon>
        <taxon>Bacillales</taxon>
        <taxon>Staphylococcaceae</taxon>
        <taxon>Staphylococcus</taxon>
    </lineage>
</organism>
<feature type="binding site" evidence="9">
    <location>
        <position position="41"/>
    </location>
    <ligand>
        <name>substrate</name>
    </ligand>
</feature>
<comment type="pathway">
    <text evidence="9">Cofactor biosynthesis; biotin biosynthesis; biotin from 7,8-diaminononanoate: step 1/2.</text>
</comment>
<evidence type="ECO:0000256" key="5">
    <source>
        <dbReference type="ARBA" id="ARBA00022756"/>
    </source>
</evidence>
<dbReference type="InterPro" id="IPR027417">
    <property type="entry name" value="P-loop_NTPase"/>
</dbReference>
<dbReference type="EC" id="6.3.3.3" evidence="9"/>
<keyword evidence="6 9" id="KW-0067">ATP-binding</keyword>
<comment type="caution">
    <text evidence="9">Lacks conserved residue(s) required for the propagation of feature annotation.</text>
</comment>
<comment type="subcellular location">
    <subcellularLocation>
        <location evidence="9">Cytoplasm</location>
    </subcellularLocation>
</comment>
<protein>
    <recommendedName>
        <fullName evidence="9">ATP-dependent dethiobiotin synthetase BioD</fullName>
        <ecNumber evidence="9">6.3.3.3</ecNumber>
    </recommendedName>
    <alternativeName>
        <fullName evidence="9">DTB synthetase</fullName>
        <shortName evidence="9">DTBS</shortName>
    </alternativeName>
    <alternativeName>
        <fullName evidence="9">Dethiobiotin synthase</fullName>
    </alternativeName>
</protein>
<feature type="binding site" evidence="9">
    <location>
        <begin position="175"/>
        <end position="176"/>
    </location>
    <ligand>
        <name>ATP</name>
        <dbReference type="ChEBI" id="CHEBI:30616"/>
    </ligand>
</feature>
<comment type="subunit">
    <text evidence="9">Homodimer.</text>
</comment>
<evidence type="ECO:0000256" key="9">
    <source>
        <dbReference type="HAMAP-Rule" id="MF_00336"/>
    </source>
</evidence>
<feature type="binding site" evidence="9">
    <location>
        <position position="51"/>
    </location>
    <ligand>
        <name>Mg(2+)</name>
        <dbReference type="ChEBI" id="CHEBI:18420"/>
    </ligand>
</feature>
<keyword evidence="5 9" id="KW-0093">Biotin biosynthesis</keyword>
<dbReference type="PANTHER" id="PTHR43210">
    <property type="entry name" value="DETHIOBIOTIN SYNTHETASE"/>
    <property type="match status" value="1"/>
</dbReference>
<gene>
    <name evidence="9 10" type="primary">bioD</name>
    <name evidence="10" type="ORF">MUA95_00965</name>
</gene>
<feature type="binding site" evidence="9">
    <location>
        <begin position="12"/>
        <end position="17"/>
    </location>
    <ligand>
        <name>ATP</name>
        <dbReference type="ChEBI" id="CHEBI:30616"/>
    </ligand>
</feature>
<reference evidence="10" key="1">
    <citation type="submission" date="2022-03" db="EMBL/GenBank/DDBJ databases">
        <title>Comparative Genomics of East African Camel-Associated Staphylococcaceae spp.: Diversity and Inheritance of Traits Involved in Host-Pathogen Interactions.</title>
        <authorList>
            <person name="Akarsu H."/>
            <person name="Liljander A."/>
            <person name="Younan M."/>
            <person name="Brodard I."/>
            <person name="Glucks I."/>
            <person name="Labroussaa F."/>
            <person name="Overesch G."/>
            <person name="Kuhnert P."/>
            <person name="Perreten V."/>
            <person name="Drexler J.F."/>
            <person name="Corman V.M."/>
            <person name="Falquet L."/>
            <person name="Jores J."/>
        </authorList>
    </citation>
    <scope>NUCLEOTIDE SEQUENCE</scope>
    <source>
        <strain evidence="10">IVB6197</strain>
    </source>
</reference>
<dbReference type="GO" id="GO:0004141">
    <property type="term" value="F:dethiobiotin synthase activity"/>
    <property type="evidence" value="ECO:0007669"/>
    <property type="project" value="UniProtKB-UniRule"/>
</dbReference>
<dbReference type="GO" id="GO:0009102">
    <property type="term" value="P:biotin biosynthetic process"/>
    <property type="evidence" value="ECO:0007669"/>
    <property type="project" value="UniProtKB-UniRule"/>
</dbReference>
<feature type="binding site" evidence="9">
    <location>
        <position position="16"/>
    </location>
    <ligand>
        <name>Mg(2+)</name>
        <dbReference type="ChEBI" id="CHEBI:18420"/>
    </ligand>
</feature>